<dbReference type="Pfam" id="PF00443">
    <property type="entry name" value="UCH"/>
    <property type="match status" value="1"/>
</dbReference>
<keyword evidence="4 7" id="KW-0833">Ubl conjugation pathway</keyword>
<dbReference type="InterPro" id="IPR001394">
    <property type="entry name" value="Peptidase_C19_UCH"/>
</dbReference>
<dbReference type="AlphaFoldDB" id="A0A9P6PPR2"/>
<evidence type="ECO:0000256" key="4">
    <source>
        <dbReference type="ARBA" id="ARBA00022786"/>
    </source>
</evidence>
<keyword evidence="5 7" id="KW-0378">Hydrolase</keyword>
<dbReference type="GO" id="GO:0016579">
    <property type="term" value="P:protein deubiquitination"/>
    <property type="evidence" value="ECO:0007669"/>
    <property type="project" value="InterPro"/>
</dbReference>
<feature type="compositionally biased region" description="Acidic residues" evidence="8">
    <location>
        <begin position="378"/>
        <end position="387"/>
    </location>
</feature>
<evidence type="ECO:0000256" key="7">
    <source>
        <dbReference type="RuleBase" id="RU366025"/>
    </source>
</evidence>
<keyword evidence="12" id="KW-1185">Reference proteome</keyword>
<dbReference type="InterPro" id="IPR018200">
    <property type="entry name" value="USP_CS"/>
</dbReference>
<comment type="catalytic activity">
    <reaction evidence="1 7">
        <text>Thiol-dependent hydrolysis of ester, thioester, amide, peptide and isopeptide bonds formed by the C-terminal Gly of ubiquitin (a 76-residue protein attached to proteins as an intracellular targeting signal).</text>
        <dbReference type="EC" id="3.4.19.12"/>
    </reaction>
</comment>
<evidence type="ECO:0000256" key="6">
    <source>
        <dbReference type="ARBA" id="ARBA00022807"/>
    </source>
</evidence>
<feature type="domain" description="USP" evidence="10">
    <location>
        <begin position="56"/>
        <end position="671"/>
    </location>
</feature>
<reference evidence="11" key="1">
    <citation type="journal article" date="2020" name="Fungal Divers.">
        <title>Resolving the Mortierellaceae phylogeny through synthesis of multi-gene phylogenetics and phylogenomics.</title>
        <authorList>
            <person name="Vandepol N."/>
            <person name="Liber J."/>
            <person name="Desiro A."/>
            <person name="Na H."/>
            <person name="Kennedy M."/>
            <person name="Barry K."/>
            <person name="Grigoriev I.V."/>
            <person name="Miller A.N."/>
            <person name="O'Donnell K."/>
            <person name="Stajich J.E."/>
            <person name="Bonito G."/>
        </authorList>
    </citation>
    <scope>NUCLEOTIDE SEQUENCE</scope>
    <source>
        <strain evidence="11">KOD948</strain>
    </source>
</reference>
<evidence type="ECO:0000313" key="12">
    <source>
        <dbReference type="Proteomes" id="UP000726737"/>
    </source>
</evidence>
<feature type="region of interest" description="Disordered" evidence="8">
    <location>
        <begin position="32"/>
        <end position="52"/>
    </location>
</feature>
<keyword evidence="3 7" id="KW-0645">Protease</keyword>
<dbReference type="EMBL" id="JAAAJA010000596">
    <property type="protein sequence ID" value="KAG0251409.1"/>
    <property type="molecule type" value="Genomic_DNA"/>
</dbReference>
<dbReference type="InterPro" id="IPR050164">
    <property type="entry name" value="Peptidase_C19"/>
</dbReference>
<dbReference type="InterPro" id="IPR038765">
    <property type="entry name" value="Papain-like_cys_pep_sf"/>
</dbReference>
<proteinExistence type="inferred from homology"/>
<feature type="chain" id="PRO_5040300696" description="Ubiquitin carboxyl-terminal hydrolase" evidence="9">
    <location>
        <begin position="31"/>
        <end position="675"/>
    </location>
</feature>
<gene>
    <name evidence="11" type="ORF">BG011_007627</name>
</gene>
<dbReference type="PROSITE" id="PS00972">
    <property type="entry name" value="USP_1"/>
    <property type="match status" value="1"/>
</dbReference>
<feature type="signal peptide" evidence="9">
    <location>
        <begin position="1"/>
        <end position="30"/>
    </location>
</feature>
<sequence>MDGPSTRTLTTALVVIAAATLLAQTLTASASLDNNNRKQSRRRRSKNDSLDPQYVTGLVNVGNTCFMNSVLQAMASLPSLRSYLEARKDMGHDQDSITFALYETIEMLNVHHRRQTAQRLVRMIKAVKAKAAQVLTSQQQAGAPFTKCEKLDHPGTLSLLDRMTVSEILNPSPSTHMKRRPSVSSVMFSSLSSIHNNKFQKSPPSSPSSPDAIENANGIGTEGDSNTDPVMTESLVLDRIEQDKYRRAKSPFMGLLASRVSCVDCGYTAAIRHSTFDNLSLTVPLQYACCLEDCLESFIHLDTISDFKCRKCTLIKASKDLAVRIEQCKTSLLDSQERNDDQHGDQDLQDQHGQFKQNRNANRRHQRRQPSPAANTTMDEDEDSHDEDFEIATSTESSLLRMEEVKSLIDQCLFGDIEMDLAPIELEPVRSKRTTKHSMIAKPPQVLCLHLNRSMFTDQGQMAKNPCRVQFGSWLDFTRFTTSGYLTTVATRNMSRRGSAAVSTISSEGSNGSMGFMNTGAGVSTGIGSIFPPRGGLRRPSLTAPWPSSVGNASLKVGANAARERSSPDQEMDSPQDEEGDERVLYRLCAVVEHLGSHNSGHFVTYRRIPSSYSGRVSSSSSRLTSGKRRSGADVNDDQGQWWRISDENVQIVEWAMVKNAEAYMLFYEKERPVV</sequence>
<evidence type="ECO:0000256" key="3">
    <source>
        <dbReference type="ARBA" id="ARBA00022670"/>
    </source>
</evidence>
<dbReference type="SUPFAM" id="SSF54001">
    <property type="entry name" value="Cysteine proteinases"/>
    <property type="match status" value="1"/>
</dbReference>
<organism evidence="11 12">
    <name type="scientific">Mortierella polycephala</name>
    <dbReference type="NCBI Taxonomy" id="41804"/>
    <lineage>
        <taxon>Eukaryota</taxon>
        <taxon>Fungi</taxon>
        <taxon>Fungi incertae sedis</taxon>
        <taxon>Mucoromycota</taxon>
        <taxon>Mortierellomycotina</taxon>
        <taxon>Mortierellomycetes</taxon>
        <taxon>Mortierellales</taxon>
        <taxon>Mortierellaceae</taxon>
        <taxon>Mortierella</taxon>
    </lineage>
</organism>
<dbReference type="PANTHER" id="PTHR24006">
    <property type="entry name" value="UBIQUITIN CARBOXYL-TERMINAL HYDROLASE"/>
    <property type="match status" value="1"/>
</dbReference>
<feature type="region of interest" description="Disordered" evidence="8">
    <location>
        <begin position="195"/>
        <end position="228"/>
    </location>
</feature>
<feature type="compositionally biased region" description="Acidic residues" evidence="8">
    <location>
        <begin position="570"/>
        <end position="580"/>
    </location>
</feature>
<dbReference type="PANTHER" id="PTHR24006:SF888">
    <property type="entry name" value="UBIQUITIN CARBOXYL-TERMINAL HYDROLASE 30"/>
    <property type="match status" value="1"/>
</dbReference>
<comment type="caution">
    <text evidence="11">The sequence shown here is derived from an EMBL/GenBank/DDBJ whole genome shotgun (WGS) entry which is preliminary data.</text>
</comment>
<dbReference type="GO" id="GO:0005829">
    <property type="term" value="C:cytosol"/>
    <property type="evidence" value="ECO:0007669"/>
    <property type="project" value="TreeGrafter"/>
</dbReference>
<keyword evidence="9" id="KW-0732">Signal</keyword>
<evidence type="ECO:0000259" key="10">
    <source>
        <dbReference type="PROSITE" id="PS50235"/>
    </source>
</evidence>
<dbReference type="Gene3D" id="3.90.70.10">
    <property type="entry name" value="Cysteine proteinases"/>
    <property type="match status" value="1"/>
</dbReference>
<name>A0A9P6PPR2_9FUNG</name>
<dbReference type="PROSITE" id="PS00973">
    <property type="entry name" value="USP_2"/>
    <property type="match status" value="1"/>
</dbReference>
<evidence type="ECO:0000256" key="9">
    <source>
        <dbReference type="SAM" id="SignalP"/>
    </source>
</evidence>
<dbReference type="PROSITE" id="PS50235">
    <property type="entry name" value="USP_3"/>
    <property type="match status" value="1"/>
</dbReference>
<evidence type="ECO:0000256" key="5">
    <source>
        <dbReference type="ARBA" id="ARBA00022801"/>
    </source>
</evidence>
<accession>A0A9P6PPR2</accession>
<evidence type="ECO:0000256" key="8">
    <source>
        <dbReference type="SAM" id="MobiDB-lite"/>
    </source>
</evidence>
<evidence type="ECO:0000256" key="1">
    <source>
        <dbReference type="ARBA" id="ARBA00000707"/>
    </source>
</evidence>
<feature type="region of interest" description="Disordered" evidence="8">
    <location>
        <begin position="356"/>
        <end position="387"/>
    </location>
</feature>
<feature type="region of interest" description="Disordered" evidence="8">
    <location>
        <begin position="558"/>
        <end position="580"/>
    </location>
</feature>
<keyword evidence="6 7" id="KW-0788">Thiol protease</keyword>
<dbReference type="OrthoDB" id="2020758at2759"/>
<dbReference type="EC" id="3.4.19.12" evidence="7"/>
<evidence type="ECO:0000313" key="11">
    <source>
        <dbReference type="EMBL" id="KAG0251409.1"/>
    </source>
</evidence>
<dbReference type="GO" id="GO:0006508">
    <property type="term" value="P:proteolysis"/>
    <property type="evidence" value="ECO:0007669"/>
    <property type="project" value="UniProtKB-KW"/>
</dbReference>
<dbReference type="GO" id="GO:0004843">
    <property type="term" value="F:cysteine-type deubiquitinase activity"/>
    <property type="evidence" value="ECO:0007669"/>
    <property type="project" value="UniProtKB-UniRule"/>
</dbReference>
<dbReference type="GO" id="GO:0005634">
    <property type="term" value="C:nucleus"/>
    <property type="evidence" value="ECO:0007669"/>
    <property type="project" value="TreeGrafter"/>
</dbReference>
<feature type="region of interest" description="Disordered" evidence="8">
    <location>
        <begin position="612"/>
        <end position="636"/>
    </location>
</feature>
<dbReference type="InterPro" id="IPR028889">
    <property type="entry name" value="USP"/>
</dbReference>
<dbReference type="Proteomes" id="UP000726737">
    <property type="component" value="Unassembled WGS sequence"/>
</dbReference>
<feature type="compositionally biased region" description="Low complexity" evidence="8">
    <location>
        <begin position="612"/>
        <end position="625"/>
    </location>
</feature>
<protein>
    <recommendedName>
        <fullName evidence="7">Ubiquitin carboxyl-terminal hydrolase</fullName>
        <ecNumber evidence="7">3.4.19.12</ecNumber>
    </recommendedName>
</protein>
<evidence type="ECO:0000256" key="2">
    <source>
        <dbReference type="ARBA" id="ARBA00009085"/>
    </source>
</evidence>
<comment type="similarity">
    <text evidence="2 7">Belongs to the peptidase C19 family.</text>
</comment>